<protein>
    <recommendedName>
        <fullName evidence="6">TLDc domain-containing protein</fullName>
    </recommendedName>
</protein>
<keyword evidence="5" id="KW-1185">Reference proteome</keyword>
<evidence type="ECO:0000259" key="3">
    <source>
        <dbReference type="PROSITE" id="PS51886"/>
    </source>
</evidence>
<dbReference type="Pfam" id="PF07534">
    <property type="entry name" value="TLD"/>
    <property type="match status" value="1"/>
</dbReference>
<proteinExistence type="predicted"/>
<dbReference type="Proteomes" id="UP001159428">
    <property type="component" value="Unassembled WGS sequence"/>
</dbReference>
<reference evidence="4 5" key="1">
    <citation type="submission" date="2022-05" db="EMBL/GenBank/DDBJ databases">
        <authorList>
            <consortium name="Genoscope - CEA"/>
            <person name="William W."/>
        </authorList>
    </citation>
    <scope>NUCLEOTIDE SEQUENCE [LARGE SCALE GENOMIC DNA]</scope>
</reference>
<name>A0AAU9XMW3_9CNID</name>
<comment type="caution">
    <text evidence="4">The sequence shown here is derived from an EMBL/GenBank/DDBJ whole genome shotgun (WGS) entry which is preliminary data.</text>
</comment>
<dbReference type="PROSITE" id="PS51828">
    <property type="entry name" value="PTX_2"/>
    <property type="match status" value="1"/>
</dbReference>
<dbReference type="Gene3D" id="2.60.120.200">
    <property type="match status" value="1"/>
</dbReference>
<accession>A0AAU9XMW3</accession>
<evidence type="ECO:0000313" key="5">
    <source>
        <dbReference type="Proteomes" id="UP001159428"/>
    </source>
</evidence>
<feature type="domain" description="Pentraxin (PTX)" evidence="2">
    <location>
        <begin position="1"/>
        <end position="98"/>
    </location>
</feature>
<dbReference type="AlphaFoldDB" id="A0AAU9XMW3"/>
<gene>
    <name evidence="4" type="ORF">PMEA_00026671</name>
</gene>
<feature type="domain" description="TLDc" evidence="3">
    <location>
        <begin position="181"/>
        <end position="335"/>
    </location>
</feature>
<evidence type="ECO:0008006" key="6">
    <source>
        <dbReference type="Google" id="ProtNLM"/>
    </source>
</evidence>
<evidence type="ECO:0000256" key="1">
    <source>
        <dbReference type="PROSITE-ProRule" id="PRU01172"/>
    </source>
</evidence>
<comment type="caution">
    <text evidence="1">Lacks conserved residue(s) required for the propagation of feature annotation.</text>
</comment>
<dbReference type="InterPro" id="IPR006571">
    <property type="entry name" value="TLDc_dom"/>
</dbReference>
<dbReference type="PROSITE" id="PS51886">
    <property type="entry name" value="TLDC"/>
    <property type="match status" value="1"/>
</dbReference>
<sequence length="335" mass="37566">MVDGSRRKITFLKMLRIPRNSLLRIGFFSRSEHSNGEVKESVIGQLSHFNIWDEILSTVDIFKMTRGCHAQTGNFISWSVVQFWLHDSINITSPSSCTSKDNIHWSLSSAHGSEIADDSFLWRGKVEGDGVDMDTNTISLQGAGHVTLGRFDDSCPGNPSMCENGFTVSFWMKYGVKFASYILGQNELYHEAIESMMSAVTPSRNKWIRCYHAKSDGFTAHAFHSRCDNKGPTVTLVQVREFVFGGFLDQNWGGPEGTRAISSNSAFLFSIKNAFGLKPFKVNVKENHKQAAALNDPTSGPVFGQDDLRVTFDNKSIPFIWCVIYWPRLRLTPGI</sequence>
<evidence type="ECO:0000313" key="4">
    <source>
        <dbReference type="EMBL" id="CAH3152450.1"/>
    </source>
</evidence>
<dbReference type="InterPro" id="IPR001759">
    <property type="entry name" value="PTX_dom"/>
</dbReference>
<evidence type="ECO:0000259" key="2">
    <source>
        <dbReference type="PROSITE" id="PS51828"/>
    </source>
</evidence>
<organism evidence="4 5">
    <name type="scientific">Pocillopora meandrina</name>
    <dbReference type="NCBI Taxonomy" id="46732"/>
    <lineage>
        <taxon>Eukaryota</taxon>
        <taxon>Metazoa</taxon>
        <taxon>Cnidaria</taxon>
        <taxon>Anthozoa</taxon>
        <taxon>Hexacorallia</taxon>
        <taxon>Scleractinia</taxon>
        <taxon>Astrocoeniina</taxon>
        <taxon>Pocilloporidae</taxon>
        <taxon>Pocillopora</taxon>
    </lineage>
</organism>
<dbReference type="EMBL" id="CALNXJ010000051">
    <property type="protein sequence ID" value="CAH3152450.1"/>
    <property type="molecule type" value="Genomic_DNA"/>
</dbReference>